<dbReference type="Proteomes" id="UP000077755">
    <property type="component" value="Chromosome 9"/>
</dbReference>
<keyword evidence="1" id="KW-0378">Hydrolase</keyword>
<dbReference type="GO" id="GO:0030598">
    <property type="term" value="F:rRNA N-glycosylase activity"/>
    <property type="evidence" value="ECO:0007669"/>
    <property type="project" value="UniProtKB-EC"/>
</dbReference>
<dbReference type="Gene3D" id="3.40.420.10">
    <property type="entry name" value="Ricin (A subunit), domain 1"/>
    <property type="match status" value="1"/>
</dbReference>
<sequence>MIYRGHDLYTVGHLDRYRHAFLLVQERKSQLRWTIKCLRHYGIRHTMMHAIGDSYPALEAVAQIRRAELSIGQQGFLTALNHLLVENPLANIRNTGFSYLFLCVFVCEGRRIVLVRDSIVHNFTGLGLPVPEYLLQYVYGWAGASFILEAFATAN</sequence>
<dbReference type="InterPro" id="IPR001574">
    <property type="entry name" value="Ribosome_inactivat_prot"/>
</dbReference>
<organism evidence="2 3">
    <name type="scientific">Daucus carota subsp. sativus</name>
    <name type="common">Carrot</name>
    <dbReference type="NCBI Taxonomy" id="79200"/>
    <lineage>
        <taxon>Eukaryota</taxon>
        <taxon>Viridiplantae</taxon>
        <taxon>Streptophyta</taxon>
        <taxon>Embryophyta</taxon>
        <taxon>Tracheophyta</taxon>
        <taxon>Spermatophyta</taxon>
        <taxon>Magnoliopsida</taxon>
        <taxon>eudicotyledons</taxon>
        <taxon>Gunneridae</taxon>
        <taxon>Pentapetalae</taxon>
        <taxon>asterids</taxon>
        <taxon>campanulids</taxon>
        <taxon>Apiales</taxon>
        <taxon>Apiaceae</taxon>
        <taxon>Apioideae</taxon>
        <taxon>Scandiceae</taxon>
        <taxon>Daucinae</taxon>
        <taxon>Daucus</taxon>
        <taxon>Daucus sect. Daucus</taxon>
    </lineage>
</organism>
<dbReference type="EMBL" id="CP093351">
    <property type="protein sequence ID" value="WOH15169.1"/>
    <property type="molecule type" value="Genomic_DNA"/>
</dbReference>
<proteinExistence type="inferred from homology"/>
<name>A0A175YFU1_DAUCS</name>
<dbReference type="GO" id="GO:0006952">
    <property type="term" value="P:defense response"/>
    <property type="evidence" value="ECO:0007669"/>
    <property type="project" value="UniProtKB-KW"/>
</dbReference>
<dbReference type="GO" id="GO:0017148">
    <property type="term" value="P:negative regulation of translation"/>
    <property type="evidence" value="ECO:0007669"/>
    <property type="project" value="UniProtKB-KW"/>
</dbReference>
<protein>
    <recommendedName>
        <fullName evidence="1">rRNA N-glycosylase</fullName>
        <ecNumber evidence="1">3.2.2.22</ecNumber>
    </recommendedName>
</protein>
<gene>
    <name evidence="2" type="ORF">DCAR_0934706</name>
</gene>
<dbReference type="Gramene" id="KZM82363">
    <property type="protein sequence ID" value="KZM82363"/>
    <property type="gene ID" value="DCAR_029932"/>
</dbReference>
<dbReference type="SUPFAM" id="SSF56371">
    <property type="entry name" value="Ribosome inactivating proteins (RIP)"/>
    <property type="match status" value="1"/>
</dbReference>
<reference evidence="2" key="1">
    <citation type="journal article" date="2016" name="Nat. Genet.">
        <title>A high-quality carrot genome assembly provides new insights into carotenoid accumulation and asterid genome evolution.</title>
        <authorList>
            <person name="Iorizzo M."/>
            <person name="Ellison S."/>
            <person name="Senalik D."/>
            <person name="Zeng P."/>
            <person name="Satapoomin P."/>
            <person name="Huang J."/>
            <person name="Bowman M."/>
            <person name="Iovene M."/>
            <person name="Sanseverino W."/>
            <person name="Cavagnaro P."/>
            <person name="Yildiz M."/>
            <person name="Macko-Podgorni A."/>
            <person name="Moranska E."/>
            <person name="Grzebelus E."/>
            <person name="Grzebelus D."/>
            <person name="Ashrafi H."/>
            <person name="Zheng Z."/>
            <person name="Cheng S."/>
            <person name="Spooner D."/>
            <person name="Van Deynze A."/>
            <person name="Simon P."/>
        </authorList>
    </citation>
    <scope>NUCLEOTIDE SEQUENCE</scope>
    <source>
        <tissue evidence="2">Leaf</tissue>
    </source>
</reference>
<accession>A0A175YFU1</accession>
<keyword evidence="1" id="KW-0800">Toxin</keyword>
<reference evidence="2" key="2">
    <citation type="submission" date="2022-03" db="EMBL/GenBank/DDBJ databases">
        <title>Draft title - Genomic analysis of global carrot germplasm unveils the trajectory of domestication and the origin of high carotenoid orange carrot.</title>
        <authorList>
            <person name="Iorizzo M."/>
            <person name="Ellison S."/>
            <person name="Senalik D."/>
            <person name="Macko-Podgorni A."/>
            <person name="Grzebelus D."/>
            <person name="Bostan H."/>
            <person name="Rolling W."/>
            <person name="Curaba J."/>
            <person name="Simon P."/>
        </authorList>
    </citation>
    <scope>NUCLEOTIDE SEQUENCE</scope>
    <source>
        <tissue evidence="2">Leaf</tissue>
    </source>
</reference>
<evidence type="ECO:0000313" key="2">
    <source>
        <dbReference type="EMBL" id="WOH15169.1"/>
    </source>
</evidence>
<dbReference type="Pfam" id="PF00161">
    <property type="entry name" value="RIP"/>
    <property type="match status" value="1"/>
</dbReference>
<dbReference type="InterPro" id="IPR016138">
    <property type="entry name" value="Ribosome_inactivat_prot_sub1"/>
</dbReference>
<dbReference type="InterPro" id="IPR036041">
    <property type="entry name" value="Ribosome-inact_prot_sf"/>
</dbReference>
<dbReference type="EC" id="3.2.2.22" evidence="1"/>
<dbReference type="GO" id="GO:0090729">
    <property type="term" value="F:toxin activity"/>
    <property type="evidence" value="ECO:0007669"/>
    <property type="project" value="UniProtKB-KW"/>
</dbReference>
<keyword evidence="1" id="KW-0652">Protein synthesis inhibitor</keyword>
<comment type="similarity">
    <text evidence="1">Belongs to the ribosome-inactivating protein family.</text>
</comment>
<comment type="catalytic activity">
    <reaction evidence="1">
        <text>Endohydrolysis of the N-glycosidic bond at one specific adenosine on the 28S rRNA.</text>
        <dbReference type="EC" id="3.2.2.22"/>
    </reaction>
</comment>
<keyword evidence="1" id="KW-0611">Plant defense</keyword>
<dbReference type="AlphaFoldDB" id="A0A175YFU1"/>
<evidence type="ECO:0000256" key="1">
    <source>
        <dbReference type="RuleBase" id="RU004915"/>
    </source>
</evidence>
<keyword evidence="3" id="KW-1185">Reference proteome</keyword>
<evidence type="ECO:0000313" key="3">
    <source>
        <dbReference type="Proteomes" id="UP000077755"/>
    </source>
</evidence>